<dbReference type="PANTHER" id="PTHR10073:SF12">
    <property type="entry name" value="DNA MISMATCH REPAIR PROTEIN MLH1"/>
    <property type="match status" value="1"/>
</dbReference>
<dbReference type="GO" id="GO:0140664">
    <property type="term" value="F:ATP-dependent DNA damage sensor activity"/>
    <property type="evidence" value="ECO:0007669"/>
    <property type="project" value="InterPro"/>
</dbReference>
<evidence type="ECO:0000256" key="3">
    <source>
        <dbReference type="ARBA" id="ARBA00022763"/>
    </source>
</evidence>
<dbReference type="Pfam" id="PF16413">
    <property type="entry name" value="Mlh1_C"/>
    <property type="match status" value="1"/>
</dbReference>
<evidence type="ECO:0000313" key="8">
    <source>
        <dbReference type="EMBL" id="EEH54877.1"/>
    </source>
</evidence>
<comment type="subcellular location">
    <subcellularLocation>
        <location evidence="1">Nucleus</location>
    </subcellularLocation>
</comment>
<dbReference type="PROSITE" id="PS00058">
    <property type="entry name" value="DNA_MISMATCH_REPAIR_1"/>
    <property type="match status" value="1"/>
</dbReference>
<dbReference type="FunFam" id="3.30.565.10:FF:000003">
    <property type="entry name" value="DNA mismatch repair endonuclease MutL"/>
    <property type="match status" value="1"/>
</dbReference>
<dbReference type="Proteomes" id="UP000001876">
    <property type="component" value="Unassembled WGS sequence"/>
</dbReference>
<dbReference type="InterPro" id="IPR002099">
    <property type="entry name" value="MutL/Mlh/PMS"/>
</dbReference>
<keyword evidence="9" id="KW-1185">Reference proteome</keyword>
<dbReference type="InterPro" id="IPR036890">
    <property type="entry name" value="HATPase_C_sf"/>
</dbReference>
<keyword evidence="3" id="KW-0227">DNA damage</keyword>
<dbReference type="Pfam" id="PF13589">
    <property type="entry name" value="HATPase_c_3"/>
    <property type="match status" value="1"/>
</dbReference>
<dbReference type="OrthoDB" id="10254304at2759"/>
<dbReference type="CDD" id="cd16926">
    <property type="entry name" value="HATPase_MutL-MLH-PMS-like"/>
    <property type="match status" value="1"/>
</dbReference>
<dbReference type="Gene3D" id="3.30.565.10">
    <property type="entry name" value="Histidine kinase-like ATPase, C-terminal domain"/>
    <property type="match status" value="1"/>
</dbReference>
<dbReference type="KEGG" id="mpp:MICPUCDRAFT_44648"/>
<dbReference type="OMA" id="ANYHVKK"/>
<dbReference type="InterPro" id="IPR014721">
    <property type="entry name" value="Ribsml_uS5_D2-typ_fold_subgr"/>
</dbReference>
<dbReference type="GO" id="GO:0006298">
    <property type="term" value="P:mismatch repair"/>
    <property type="evidence" value="ECO:0007669"/>
    <property type="project" value="InterPro"/>
</dbReference>
<dbReference type="SUPFAM" id="SSF55874">
    <property type="entry name" value="ATPase domain of HSP90 chaperone/DNA topoisomerase II/histidine kinase"/>
    <property type="match status" value="1"/>
</dbReference>
<dbReference type="Pfam" id="PF01119">
    <property type="entry name" value="DNA_mis_repair"/>
    <property type="match status" value="1"/>
</dbReference>
<keyword evidence="4" id="KW-0234">DNA repair</keyword>
<dbReference type="InterPro" id="IPR032189">
    <property type="entry name" value="Mlh1_C"/>
</dbReference>
<dbReference type="InterPro" id="IPR020568">
    <property type="entry name" value="Ribosomal_Su5_D2-typ_SF"/>
</dbReference>
<reference evidence="8 9" key="1">
    <citation type="journal article" date="2009" name="Science">
        <title>Green evolution and dynamic adaptations revealed by genomes of the marine picoeukaryotes Micromonas.</title>
        <authorList>
            <person name="Worden A.Z."/>
            <person name="Lee J.H."/>
            <person name="Mock T."/>
            <person name="Rouze P."/>
            <person name="Simmons M.P."/>
            <person name="Aerts A.L."/>
            <person name="Allen A.E."/>
            <person name="Cuvelier M.L."/>
            <person name="Derelle E."/>
            <person name="Everett M.V."/>
            <person name="Foulon E."/>
            <person name="Grimwood J."/>
            <person name="Gundlach H."/>
            <person name="Henrissat B."/>
            <person name="Napoli C."/>
            <person name="McDonald S.M."/>
            <person name="Parker M.S."/>
            <person name="Rombauts S."/>
            <person name="Salamov A."/>
            <person name="Von Dassow P."/>
            <person name="Badger J.H."/>
            <person name="Coutinho P.M."/>
            <person name="Demir E."/>
            <person name="Dubchak I."/>
            <person name="Gentemann C."/>
            <person name="Eikrem W."/>
            <person name="Gready J.E."/>
            <person name="John U."/>
            <person name="Lanier W."/>
            <person name="Lindquist E.A."/>
            <person name="Lucas S."/>
            <person name="Mayer K.F."/>
            <person name="Moreau H."/>
            <person name="Not F."/>
            <person name="Otillar R."/>
            <person name="Panaud O."/>
            <person name="Pangilinan J."/>
            <person name="Paulsen I."/>
            <person name="Piegu B."/>
            <person name="Poliakov A."/>
            <person name="Robbens S."/>
            <person name="Schmutz J."/>
            <person name="Toulza E."/>
            <person name="Wyss T."/>
            <person name="Zelensky A."/>
            <person name="Zhou K."/>
            <person name="Armbrust E.V."/>
            <person name="Bhattacharya D."/>
            <person name="Goodenough U.W."/>
            <person name="Van de Peer Y."/>
            <person name="Grigoriev I.V."/>
        </authorList>
    </citation>
    <scope>NUCLEOTIDE SEQUENCE [LARGE SCALE GENOMIC DNA]</scope>
    <source>
        <strain evidence="8 9">CCMP1545</strain>
    </source>
</reference>
<dbReference type="RefSeq" id="XP_003061227.1">
    <property type="nucleotide sequence ID" value="XM_003061181.1"/>
</dbReference>
<evidence type="ECO:0000256" key="2">
    <source>
        <dbReference type="ARBA" id="ARBA00006082"/>
    </source>
</evidence>
<sequence length="743" mass="79484">MAPADEPRPIRRLAEDVVNRVAAGEVIHRPSSALKELLENALDAGATAITVTVKDGGCKLLQVTDDGVGIRENDLAILCERHTTSKLATFEDLNEVATFGFRGEALASMSFVANLTVTTMTKDAPHALKASYRDGVLENGAAMPCAGVKGTTIAVENLFYNVPTRRKALRSPTEEYNRIVDVVQRYASSRTATSFVIRKLGEARPALHCPVATERVDRLRAVYGAAVAKELTPLRLNVSMPGAGAGGLRFALDALISSSSYHSKKSTFVLFINDRLVECAGLKRAIEAVYAAVLPKAEKPFVYAALTLPPRAVDVNVHPTKREVHFLHQDELIDEVQRAVEGVLRGANASRTFSVGTVVGGGEGGGGKRAKTGTRDKPAYEPRKLVRTDARLAAGSMEAFVTRDAAAGAAAGADAAARLDEARRSARERSFGDVNASAGGAPGMELDDEERALRGEEEEEEIDAARAEARAEAAAAAAARAIPDGQTTELTSVRELWRDIAASAHEGLTAVVRKLTLVGPADANKALWLVQHGTKLFLVRARRMAREFFYQRAIARFGTHPRRALSSPAPLAEMVRMALEAEKDDGEGASAGDEAAAANAVAALLVEKAPMLREYFSVDIDEDAKTLVGLPVLLEGHTPDVTRVPEFILSLAHEVDWKEEKACFKTVAAALAEFYGGGGGGDDDDGNGDGDENAAETDDTRAWRLVLFPGMMRHLRPSAALATGGGILQVACLEQLYRVFERC</sequence>
<evidence type="ECO:0000256" key="6">
    <source>
        <dbReference type="SAM" id="MobiDB-lite"/>
    </source>
</evidence>
<organism evidence="9">
    <name type="scientific">Micromonas pusilla (strain CCMP1545)</name>
    <name type="common">Picoplanktonic green alga</name>
    <dbReference type="NCBI Taxonomy" id="564608"/>
    <lineage>
        <taxon>Eukaryota</taxon>
        <taxon>Viridiplantae</taxon>
        <taxon>Chlorophyta</taxon>
        <taxon>Mamiellophyceae</taxon>
        <taxon>Mamiellales</taxon>
        <taxon>Mamiellaceae</taxon>
        <taxon>Micromonas</taxon>
    </lineage>
</organism>
<dbReference type="InterPro" id="IPR014762">
    <property type="entry name" value="DNA_mismatch_repair_CS"/>
</dbReference>
<dbReference type="eggNOG" id="KOG1979">
    <property type="taxonomic scope" value="Eukaryota"/>
</dbReference>
<evidence type="ECO:0000256" key="4">
    <source>
        <dbReference type="ARBA" id="ARBA00023204"/>
    </source>
</evidence>
<accession>C1MZI9</accession>
<dbReference type="Gene3D" id="3.30.230.10">
    <property type="match status" value="1"/>
</dbReference>
<dbReference type="GO" id="GO:0005524">
    <property type="term" value="F:ATP binding"/>
    <property type="evidence" value="ECO:0007669"/>
    <property type="project" value="InterPro"/>
</dbReference>
<dbReference type="SUPFAM" id="SSF54211">
    <property type="entry name" value="Ribosomal protein S5 domain 2-like"/>
    <property type="match status" value="1"/>
</dbReference>
<comment type="similarity">
    <text evidence="2">Belongs to the DNA mismatch repair MutL/HexB family.</text>
</comment>
<dbReference type="GO" id="GO:0030983">
    <property type="term" value="F:mismatched DNA binding"/>
    <property type="evidence" value="ECO:0007669"/>
    <property type="project" value="InterPro"/>
</dbReference>
<dbReference type="InterPro" id="IPR013507">
    <property type="entry name" value="DNA_mismatch_S5_2-like"/>
</dbReference>
<dbReference type="SMART" id="SM01340">
    <property type="entry name" value="DNA_mis_repair"/>
    <property type="match status" value="1"/>
</dbReference>
<dbReference type="STRING" id="564608.C1MZI9"/>
<protein>
    <submittedName>
        <fullName evidence="8">DNA mismatch repair and recombination</fullName>
    </submittedName>
</protein>
<gene>
    <name evidence="8" type="primary">Mlh1</name>
    <name evidence="8" type="ORF">MICPUCDRAFT_44648</name>
</gene>
<evidence type="ECO:0000259" key="7">
    <source>
        <dbReference type="SMART" id="SM01340"/>
    </source>
</evidence>
<dbReference type="PANTHER" id="PTHR10073">
    <property type="entry name" value="DNA MISMATCH REPAIR PROTEIN MLH, PMS, MUTL"/>
    <property type="match status" value="1"/>
</dbReference>
<feature type="domain" description="DNA mismatch repair protein S5" evidence="7">
    <location>
        <begin position="219"/>
        <end position="345"/>
    </location>
</feature>
<feature type="region of interest" description="Disordered" evidence="6">
    <location>
        <begin position="424"/>
        <end position="460"/>
    </location>
</feature>
<evidence type="ECO:0000256" key="5">
    <source>
        <dbReference type="ARBA" id="ARBA00023242"/>
    </source>
</evidence>
<dbReference type="AlphaFoldDB" id="C1MZI9"/>
<dbReference type="NCBIfam" id="TIGR00585">
    <property type="entry name" value="mutl"/>
    <property type="match status" value="1"/>
</dbReference>
<proteinExistence type="inferred from homology"/>
<dbReference type="GO" id="GO:0016887">
    <property type="term" value="F:ATP hydrolysis activity"/>
    <property type="evidence" value="ECO:0007669"/>
    <property type="project" value="InterPro"/>
</dbReference>
<keyword evidence="5" id="KW-0539">Nucleus</keyword>
<dbReference type="EMBL" id="GG663743">
    <property type="protein sequence ID" value="EEH54877.1"/>
    <property type="molecule type" value="Genomic_DNA"/>
</dbReference>
<name>C1MZI9_MICPC</name>
<dbReference type="FunFam" id="3.30.230.10:FF:000014">
    <property type="entry name" value="DNA mismatch repair protein Mlh1"/>
    <property type="match status" value="1"/>
</dbReference>
<evidence type="ECO:0000256" key="1">
    <source>
        <dbReference type="ARBA" id="ARBA00004123"/>
    </source>
</evidence>
<dbReference type="GO" id="GO:0032389">
    <property type="term" value="C:MutLalpha complex"/>
    <property type="evidence" value="ECO:0007669"/>
    <property type="project" value="TreeGrafter"/>
</dbReference>
<dbReference type="InterPro" id="IPR038973">
    <property type="entry name" value="MutL/Mlh/Pms-like"/>
</dbReference>
<dbReference type="GeneID" id="9686401"/>
<evidence type="ECO:0000313" key="9">
    <source>
        <dbReference type="Proteomes" id="UP000001876"/>
    </source>
</evidence>
<feature type="compositionally biased region" description="Acidic residues" evidence="6">
    <location>
        <begin position="445"/>
        <end position="460"/>
    </location>
</feature>